<dbReference type="Pfam" id="PF00276">
    <property type="entry name" value="Ribosomal_L23"/>
    <property type="match status" value="1"/>
</dbReference>
<sequence length="60" mass="6965">MKKIHLYDTIISPIVTEKSTNLSEQNKIVFKVSNKLNKVILKKNIEKIFKVNVIKVNIIN</sequence>
<dbReference type="InterPro" id="IPR013025">
    <property type="entry name" value="Ribosomal_uL23-like"/>
</dbReference>
<dbReference type="InterPro" id="IPR012677">
    <property type="entry name" value="Nucleotide-bd_a/b_plait_sf"/>
</dbReference>
<evidence type="ECO:0000256" key="3">
    <source>
        <dbReference type="ARBA" id="ARBA00023274"/>
    </source>
</evidence>
<dbReference type="GO" id="GO:0005840">
    <property type="term" value="C:ribosome"/>
    <property type="evidence" value="ECO:0007669"/>
    <property type="project" value="UniProtKB-KW"/>
</dbReference>
<reference evidence="4" key="1">
    <citation type="submission" date="2018-05" db="EMBL/GenBank/DDBJ databases">
        <authorList>
            <person name="Lanie J.A."/>
            <person name="Ng W.-L."/>
            <person name="Kazmierczak K.M."/>
            <person name="Andrzejewski T.M."/>
            <person name="Davidsen T.M."/>
            <person name="Wayne K.J."/>
            <person name="Tettelin H."/>
            <person name="Glass J.I."/>
            <person name="Rusch D."/>
            <person name="Podicherti R."/>
            <person name="Tsui H.-C.T."/>
            <person name="Winkler M.E."/>
        </authorList>
    </citation>
    <scope>NUCLEOTIDE SEQUENCE</scope>
</reference>
<dbReference type="SUPFAM" id="SSF54189">
    <property type="entry name" value="Ribosomal proteins S24e, L23 and L15e"/>
    <property type="match status" value="1"/>
</dbReference>
<evidence type="ECO:0000313" key="4">
    <source>
        <dbReference type="EMBL" id="SVC01293.1"/>
    </source>
</evidence>
<organism evidence="4">
    <name type="scientific">marine metagenome</name>
    <dbReference type="NCBI Taxonomy" id="408172"/>
    <lineage>
        <taxon>unclassified sequences</taxon>
        <taxon>metagenomes</taxon>
        <taxon>ecological metagenomes</taxon>
    </lineage>
</organism>
<evidence type="ECO:0000256" key="1">
    <source>
        <dbReference type="ARBA" id="ARBA00006700"/>
    </source>
</evidence>
<proteinExistence type="inferred from homology"/>
<keyword evidence="2" id="KW-0689">Ribosomal protein</keyword>
<dbReference type="InterPro" id="IPR012678">
    <property type="entry name" value="Ribosomal_uL23/eL15/eS24_sf"/>
</dbReference>
<feature type="non-terminal residue" evidence="4">
    <location>
        <position position="60"/>
    </location>
</feature>
<dbReference type="Gene3D" id="3.30.70.330">
    <property type="match status" value="1"/>
</dbReference>
<comment type="similarity">
    <text evidence="1">Belongs to the universal ribosomal protein uL23 family.</text>
</comment>
<feature type="non-terminal residue" evidence="4">
    <location>
        <position position="1"/>
    </location>
</feature>
<dbReference type="EMBL" id="UINC01068567">
    <property type="protein sequence ID" value="SVC01293.1"/>
    <property type="molecule type" value="Genomic_DNA"/>
</dbReference>
<accession>A0A382IR04</accession>
<evidence type="ECO:0008006" key="5">
    <source>
        <dbReference type="Google" id="ProtNLM"/>
    </source>
</evidence>
<gene>
    <name evidence="4" type="ORF">METZ01_LOCUS254147</name>
</gene>
<name>A0A382IR04_9ZZZZ</name>
<dbReference type="GO" id="GO:0006412">
    <property type="term" value="P:translation"/>
    <property type="evidence" value="ECO:0007669"/>
    <property type="project" value="InterPro"/>
</dbReference>
<dbReference type="AlphaFoldDB" id="A0A382IR04"/>
<dbReference type="GO" id="GO:0003735">
    <property type="term" value="F:structural constituent of ribosome"/>
    <property type="evidence" value="ECO:0007669"/>
    <property type="project" value="InterPro"/>
</dbReference>
<keyword evidence="3" id="KW-0687">Ribonucleoprotein</keyword>
<dbReference type="GO" id="GO:1990904">
    <property type="term" value="C:ribonucleoprotein complex"/>
    <property type="evidence" value="ECO:0007669"/>
    <property type="project" value="UniProtKB-KW"/>
</dbReference>
<protein>
    <recommendedName>
        <fullName evidence="5">50S ribosomal protein L23</fullName>
    </recommendedName>
</protein>
<evidence type="ECO:0000256" key="2">
    <source>
        <dbReference type="ARBA" id="ARBA00022980"/>
    </source>
</evidence>